<dbReference type="AlphaFoldDB" id="A0A438FIG6"/>
<reference evidence="3 4" key="1">
    <citation type="journal article" date="2018" name="PLoS Genet.">
        <title>Population sequencing reveals clonal diversity and ancestral inbreeding in the grapevine cultivar Chardonnay.</title>
        <authorList>
            <person name="Roach M.J."/>
            <person name="Johnson D.L."/>
            <person name="Bohlmann J."/>
            <person name="van Vuuren H.J."/>
            <person name="Jones S.J."/>
            <person name="Pretorius I.S."/>
            <person name="Schmidt S.A."/>
            <person name="Borneman A.R."/>
        </authorList>
    </citation>
    <scope>NUCLEOTIDE SEQUENCE [LARGE SCALE GENOMIC DNA]</scope>
    <source>
        <strain evidence="4">cv. Chardonnay</strain>
        <tissue evidence="3">Leaf</tissue>
    </source>
</reference>
<protein>
    <recommendedName>
        <fullName evidence="5">Ubiquitin-like protease family profile domain-containing protein</fullName>
    </recommendedName>
</protein>
<feature type="coiled-coil region" evidence="1">
    <location>
        <begin position="131"/>
        <end position="165"/>
    </location>
</feature>
<gene>
    <name evidence="3" type="ORF">CK203_096372</name>
</gene>
<evidence type="ECO:0000313" key="4">
    <source>
        <dbReference type="Proteomes" id="UP000288805"/>
    </source>
</evidence>
<organism evidence="3 4">
    <name type="scientific">Vitis vinifera</name>
    <name type="common">Grape</name>
    <dbReference type="NCBI Taxonomy" id="29760"/>
    <lineage>
        <taxon>Eukaryota</taxon>
        <taxon>Viridiplantae</taxon>
        <taxon>Streptophyta</taxon>
        <taxon>Embryophyta</taxon>
        <taxon>Tracheophyta</taxon>
        <taxon>Spermatophyta</taxon>
        <taxon>Magnoliopsida</taxon>
        <taxon>eudicotyledons</taxon>
        <taxon>Gunneridae</taxon>
        <taxon>Pentapetalae</taxon>
        <taxon>rosids</taxon>
        <taxon>Vitales</taxon>
        <taxon>Vitaceae</taxon>
        <taxon>Viteae</taxon>
        <taxon>Vitis</taxon>
    </lineage>
</organism>
<feature type="region of interest" description="Disordered" evidence="2">
    <location>
        <begin position="296"/>
        <end position="330"/>
    </location>
</feature>
<proteinExistence type="predicted"/>
<sequence>MKYANHVAKSCPRILNWRATSTPRFTELQQIFLDYNLSLCLLLKPTLEECQQDYYKYLNKLGLVNGASSEILSQPTTPEHDTMGDLKDEDHPVEATTYVVVAATMENKNKKDYSIPPSSINNLWIEFMKHIEKSESNFNYLKKELKKVNRKIDNLRQLLLDVKRQNESCATDNTKFSKSDTKGKDIGMDFNSLNDKFETMMEDKEDENHGHINVDIDYLHADKEWFESLVQHGSWLKDTYIDVAFYVFHKRRIEKPHAFSQNFTTTNTMFWQNVKARWEKHVKKWNQFQIRVSKKPAARFRPGPARRAKARPEPVYGRPGRGPKFRPISP</sequence>
<keyword evidence="1" id="KW-0175">Coiled coil</keyword>
<feature type="compositionally biased region" description="Basic residues" evidence="2">
    <location>
        <begin position="296"/>
        <end position="309"/>
    </location>
</feature>
<evidence type="ECO:0000313" key="3">
    <source>
        <dbReference type="EMBL" id="RVW59783.1"/>
    </source>
</evidence>
<evidence type="ECO:0008006" key="5">
    <source>
        <dbReference type="Google" id="ProtNLM"/>
    </source>
</evidence>
<dbReference type="EMBL" id="QGNW01000878">
    <property type="protein sequence ID" value="RVW59783.1"/>
    <property type="molecule type" value="Genomic_DNA"/>
</dbReference>
<accession>A0A438FIG6</accession>
<dbReference type="Gene3D" id="3.40.395.10">
    <property type="entry name" value="Adenoviral Proteinase, Chain A"/>
    <property type="match status" value="1"/>
</dbReference>
<dbReference type="Proteomes" id="UP000288805">
    <property type="component" value="Unassembled WGS sequence"/>
</dbReference>
<evidence type="ECO:0000256" key="1">
    <source>
        <dbReference type="SAM" id="Coils"/>
    </source>
</evidence>
<evidence type="ECO:0000256" key="2">
    <source>
        <dbReference type="SAM" id="MobiDB-lite"/>
    </source>
</evidence>
<name>A0A438FIG6_VITVI</name>
<comment type="caution">
    <text evidence="3">The sequence shown here is derived from an EMBL/GenBank/DDBJ whole genome shotgun (WGS) entry which is preliminary data.</text>
</comment>